<dbReference type="Pfam" id="PF14931">
    <property type="entry name" value="IFT20"/>
    <property type="match status" value="1"/>
</dbReference>
<organism evidence="5 6">
    <name type="scientific">Ichthyophthirius multifiliis</name>
    <name type="common">White spot disease agent</name>
    <name type="synonym">Ich</name>
    <dbReference type="NCBI Taxonomy" id="5932"/>
    <lineage>
        <taxon>Eukaryota</taxon>
        <taxon>Sar</taxon>
        <taxon>Alveolata</taxon>
        <taxon>Ciliophora</taxon>
        <taxon>Intramacronucleata</taxon>
        <taxon>Oligohymenophorea</taxon>
        <taxon>Hymenostomatida</taxon>
        <taxon>Ophryoglenina</taxon>
        <taxon>Ichthyophthirius</taxon>
    </lineage>
</organism>
<reference evidence="5 6" key="1">
    <citation type="submission" date="2011-07" db="EMBL/GenBank/DDBJ databases">
        <authorList>
            <person name="Coyne R."/>
            <person name="Brami D."/>
            <person name="Johnson J."/>
            <person name="Hostetler J."/>
            <person name="Hannick L."/>
            <person name="Clark T."/>
            <person name="Cassidy-Hanley D."/>
            <person name="Inman J."/>
        </authorList>
    </citation>
    <scope>NUCLEOTIDE SEQUENCE [LARGE SCALE GENOMIC DNA]</scope>
    <source>
        <strain evidence="5 6">G5</strain>
    </source>
</reference>
<proteinExistence type="predicted"/>
<dbReference type="eggNOG" id="ENOG502RYYR">
    <property type="taxonomic scope" value="Eukaryota"/>
</dbReference>
<dbReference type="InterPro" id="IPR028172">
    <property type="entry name" value="FT20"/>
</dbReference>
<dbReference type="GO" id="GO:0061512">
    <property type="term" value="P:protein localization to cilium"/>
    <property type="evidence" value="ECO:0007669"/>
    <property type="project" value="TreeGrafter"/>
</dbReference>
<feature type="coiled-coil region" evidence="4">
    <location>
        <begin position="47"/>
        <end position="113"/>
    </location>
</feature>
<dbReference type="EMBL" id="GL984215">
    <property type="protein sequence ID" value="EGR28705.1"/>
    <property type="molecule type" value="Genomic_DNA"/>
</dbReference>
<dbReference type="STRING" id="857967.G0R1E8"/>
<name>G0R1E8_ICHMU</name>
<comment type="subcellular location">
    <subcellularLocation>
        <location evidence="1">Cell projection</location>
        <location evidence="1">Cilium</location>
    </subcellularLocation>
</comment>
<dbReference type="Proteomes" id="UP000008983">
    <property type="component" value="Unassembled WGS sequence"/>
</dbReference>
<evidence type="ECO:0000256" key="4">
    <source>
        <dbReference type="SAM" id="Coils"/>
    </source>
</evidence>
<keyword evidence="6" id="KW-1185">Reference proteome</keyword>
<dbReference type="GO" id="GO:0097546">
    <property type="term" value="C:ciliary base"/>
    <property type="evidence" value="ECO:0007669"/>
    <property type="project" value="TreeGrafter"/>
</dbReference>
<keyword evidence="3" id="KW-0966">Cell projection</keyword>
<evidence type="ECO:0000256" key="3">
    <source>
        <dbReference type="ARBA" id="ARBA00023273"/>
    </source>
</evidence>
<dbReference type="GO" id="GO:0060271">
    <property type="term" value="P:cilium assembly"/>
    <property type="evidence" value="ECO:0007669"/>
    <property type="project" value="TreeGrafter"/>
</dbReference>
<dbReference type="InParanoid" id="G0R1E8"/>
<evidence type="ECO:0000256" key="1">
    <source>
        <dbReference type="ARBA" id="ARBA00004138"/>
    </source>
</evidence>
<protein>
    <submittedName>
        <fullName evidence="5">Intraflagellar transport protein, putative</fullName>
    </submittedName>
</protein>
<accession>G0R1E8</accession>
<dbReference type="GO" id="GO:0036064">
    <property type="term" value="C:ciliary basal body"/>
    <property type="evidence" value="ECO:0007669"/>
    <property type="project" value="TreeGrafter"/>
</dbReference>
<dbReference type="GO" id="GO:0097730">
    <property type="term" value="C:non-motile cilium"/>
    <property type="evidence" value="ECO:0007669"/>
    <property type="project" value="TreeGrafter"/>
</dbReference>
<dbReference type="RefSeq" id="XP_004029941.1">
    <property type="nucleotide sequence ID" value="XM_004029893.1"/>
</dbReference>
<evidence type="ECO:0000313" key="6">
    <source>
        <dbReference type="Proteomes" id="UP000008983"/>
    </source>
</evidence>
<dbReference type="AlphaFoldDB" id="G0R1E8"/>
<dbReference type="PANTHER" id="PTHR31978">
    <property type="entry name" value="INTRAFLAGELLAR TRANSPORT PROTEIN 20 HOMOLOG"/>
    <property type="match status" value="1"/>
</dbReference>
<dbReference type="GO" id="GO:0030990">
    <property type="term" value="C:intraciliary transport particle"/>
    <property type="evidence" value="ECO:0007669"/>
    <property type="project" value="TreeGrafter"/>
</dbReference>
<evidence type="ECO:0000256" key="2">
    <source>
        <dbReference type="ARBA" id="ARBA00023054"/>
    </source>
</evidence>
<dbReference type="OrthoDB" id="10254896at2759"/>
<keyword evidence="2 4" id="KW-0175">Coiled coil</keyword>
<dbReference type="GeneID" id="14904785"/>
<gene>
    <name evidence="5" type="ORF">IMG5_170050</name>
</gene>
<evidence type="ECO:0000313" key="5">
    <source>
        <dbReference type="EMBL" id="EGR28705.1"/>
    </source>
</evidence>
<dbReference type="OMA" id="TMAKQRQ"/>
<sequence>MSDKVQITFDEENKICVLEPEKYRETDQLKNESMEFIKKVLSLDETITQITETLENYAKKIEQQKLRAIGERNKVETESENRKKKIMELNNLLNEKKAELERYSTEFESIQKVESEQKHLIEKLSNNEA</sequence>
<dbReference type="PANTHER" id="PTHR31978:SF1">
    <property type="entry name" value="INTRAFLAGELLAR TRANSPORT PROTEIN 20 HOMOLOG"/>
    <property type="match status" value="1"/>
</dbReference>
<dbReference type="GO" id="GO:0005737">
    <property type="term" value="C:cytoplasm"/>
    <property type="evidence" value="ECO:0007669"/>
    <property type="project" value="TreeGrafter"/>
</dbReference>